<keyword evidence="11" id="KW-0156">Chromatin regulator</keyword>
<dbReference type="AlphaFoldDB" id="A0AAV1EF19"/>
<reference evidence="19" key="1">
    <citation type="submission" date="2023-03" db="EMBL/GenBank/DDBJ databases">
        <authorList>
            <person name="Julca I."/>
        </authorList>
    </citation>
    <scope>NUCLEOTIDE SEQUENCE</scope>
</reference>
<keyword evidence="4" id="KW-0547">Nucleotide-binding</keyword>
<evidence type="ECO:0000256" key="4">
    <source>
        <dbReference type="ARBA" id="ARBA00022741"/>
    </source>
</evidence>
<dbReference type="Pfam" id="PF00097">
    <property type="entry name" value="zf-C3HC4"/>
    <property type="match status" value="1"/>
</dbReference>
<dbReference type="Pfam" id="PF00176">
    <property type="entry name" value="SNF2-rel_dom"/>
    <property type="match status" value="1"/>
</dbReference>
<dbReference type="GO" id="GO:0005634">
    <property type="term" value="C:nucleus"/>
    <property type="evidence" value="ECO:0007669"/>
    <property type="project" value="UniProtKB-SubCell"/>
</dbReference>
<dbReference type="PROSITE" id="PS50089">
    <property type="entry name" value="ZF_RING_2"/>
    <property type="match status" value="1"/>
</dbReference>
<dbReference type="Pfam" id="PF08797">
    <property type="entry name" value="HIRAN"/>
    <property type="match status" value="1"/>
</dbReference>
<dbReference type="Gene3D" id="3.40.50.10810">
    <property type="entry name" value="Tandem AAA-ATPase domain"/>
    <property type="match status" value="1"/>
</dbReference>
<evidence type="ECO:0000256" key="12">
    <source>
        <dbReference type="ARBA" id="ARBA00023204"/>
    </source>
</evidence>
<dbReference type="PROSITE" id="PS51192">
    <property type="entry name" value="HELICASE_ATP_BIND_1"/>
    <property type="match status" value="1"/>
</dbReference>
<dbReference type="InterPro" id="IPR013083">
    <property type="entry name" value="Znf_RING/FYVE/PHD"/>
</dbReference>
<dbReference type="SMART" id="SM00490">
    <property type="entry name" value="HELICc"/>
    <property type="match status" value="1"/>
</dbReference>
<evidence type="ECO:0000259" key="17">
    <source>
        <dbReference type="PROSITE" id="PS51192"/>
    </source>
</evidence>
<accession>A0AAV1EF19</accession>
<comment type="subcellular location">
    <subcellularLocation>
        <location evidence="1">Nucleus</location>
    </subcellularLocation>
</comment>
<keyword evidence="7" id="KW-0378">Hydrolase</keyword>
<feature type="domain" description="RING-type" evidence="16">
    <location>
        <begin position="983"/>
        <end position="1023"/>
    </location>
</feature>
<dbReference type="CDD" id="cd18793">
    <property type="entry name" value="SF2_C_SNF"/>
    <property type="match status" value="1"/>
</dbReference>
<dbReference type="CDD" id="cd18008">
    <property type="entry name" value="DEXDc_SHPRH-like"/>
    <property type="match status" value="1"/>
</dbReference>
<dbReference type="PANTHER" id="PTHR45626:SF22">
    <property type="entry name" value="DNA REPAIR PROTEIN RAD5"/>
    <property type="match status" value="1"/>
</dbReference>
<dbReference type="GO" id="GO:0006281">
    <property type="term" value="P:DNA repair"/>
    <property type="evidence" value="ECO:0007669"/>
    <property type="project" value="UniProtKB-KW"/>
</dbReference>
<dbReference type="GO" id="GO:0005524">
    <property type="term" value="F:ATP binding"/>
    <property type="evidence" value="ECO:0007669"/>
    <property type="project" value="UniProtKB-KW"/>
</dbReference>
<evidence type="ECO:0000256" key="6">
    <source>
        <dbReference type="ARBA" id="ARBA00022771"/>
    </source>
</evidence>
<keyword evidence="13" id="KW-0539">Nucleus</keyword>
<dbReference type="InterPro" id="IPR000330">
    <property type="entry name" value="SNF2_N"/>
</dbReference>
<dbReference type="EMBL" id="OX459126">
    <property type="protein sequence ID" value="CAI9118240.1"/>
    <property type="molecule type" value="Genomic_DNA"/>
</dbReference>
<feature type="domain" description="Helicase ATP-binding" evidence="17">
    <location>
        <begin position="615"/>
        <end position="814"/>
    </location>
</feature>
<dbReference type="GO" id="GO:0008094">
    <property type="term" value="F:ATP-dependent activity, acting on DNA"/>
    <property type="evidence" value="ECO:0007669"/>
    <property type="project" value="TreeGrafter"/>
</dbReference>
<evidence type="ECO:0000256" key="11">
    <source>
        <dbReference type="ARBA" id="ARBA00022853"/>
    </source>
</evidence>
<keyword evidence="6 14" id="KW-0863">Zinc-finger</keyword>
<evidence type="ECO:0000313" key="20">
    <source>
        <dbReference type="Proteomes" id="UP001161247"/>
    </source>
</evidence>
<dbReference type="SUPFAM" id="SSF57850">
    <property type="entry name" value="RING/U-box"/>
    <property type="match status" value="1"/>
</dbReference>
<dbReference type="SMART" id="SM00487">
    <property type="entry name" value="DEXDc"/>
    <property type="match status" value="1"/>
</dbReference>
<gene>
    <name evidence="19" type="ORF">OLC1_LOCUS24153</name>
</gene>
<dbReference type="InterPro" id="IPR049730">
    <property type="entry name" value="SNF2/RAD54-like_C"/>
</dbReference>
<evidence type="ECO:0000259" key="16">
    <source>
        <dbReference type="PROSITE" id="PS50089"/>
    </source>
</evidence>
<evidence type="ECO:0000256" key="1">
    <source>
        <dbReference type="ARBA" id="ARBA00004123"/>
    </source>
</evidence>
<dbReference type="Gene3D" id="3.30.40.10">
    <property type="entry name" value="Zinc/RING finger domain, C3HC4 (zinc finger)"/>
    <property type="match status" value="1"/>
</dbReference>
<dbReference type="PROSITE" id="PS00518">
    <property type="entry name" value="ZF_RING_1"/>
    <property type="match status" value="1"/>
</dbReference>
<dbReference type="InterPro" id="IPR017907">
    <property type="entry name" value="Znf_RING_CS"/>
</dbReference>
<evidence type="ECO:0000256" key="15">
    <source>
        <dbReference type="SAM" id="MobiDB-lite"/>
    </source>
</evidence>
<evidence type="ECO:0000256" key="10">
    <source>
        <dbReference type="ARBA" id="ARBA00022840"/>
    </source>
</evidence>
<dbReference type="PANTHER" id="PTHR45626">
    <property type="entry name" value="TRANSCRIPTION TERMINATION FACTOR 2-RELATED"/>
    <property type="match status" value="1"/>
</dbReference>
<dbReference type="Pfam" id="PF00271">
    <property type="entry name" value="Helicase_C"/>
    <property type="match status" value="1"/>
</dbReference>
<dbReference type="GO" id="GO:0004386">
    <property type="term" value="F:helicase activity"/>
    <property type="evidence" value="ECO:0007669"/>
    <property type="project" value="UniProtKB-KW"/>
</dbReference>
<dbReference type="SMART" id="SM00184">
    <property type="entry name" value="RING"/>
    <property type="match status" value="1"/>
</dbReference>
<keyword evidence="20" id="KW-1185">Reference proteome</keyword>
<dbReference type="InterPro" id="IPR014905">
    <property type="entry name" value="HIRAN"/>
</dbReference>
<evidence type="ECO:0000256" key="14">
    <source>
        <dbReference type="PROSITE-ProRule" id="PRU00175"/>
    </source>
</evidence>
<evidence type="ECO:0000256" key="9">
    <source>
        <dbReference type="ARBA" id="ARBA00022833"/>
    </source>
</evidence>
<evidence type="ECO:0000259" key="18">
    <source>
        <dbReference type="PROSITE" id="PS51194"/>
    </source>
</evidence>
<evidence type="ECO:0000256" key="5">
    <source>
        <dbReference type="ARBA" id="ARBA00022763"/>
    </source>
</evidence>
<keyword evidence="3" id="KW-0479">Metal-binding</keyword>
<evidence type="ECO:0000256" key="2">
    <source>
        <dbReference type="ARBA" id="ARBA00008438"/>
    </source>
</evidence>
<evidence type="ECO:0000256" key="13">
    <source>
        <dbReference type="ARBA" id="ARBA00023242"/>
    </source>
</evidence>
<evidence type="ECO:0000313" key="19">
    <source>
        <dbReference type="EMBL" id="CAI9118240.1"/>
    </source>
</evidence>
<feature type="domain" description="Helicase C-terminal" evidence="18">
    <location>
        <begin position="1056"/>
        <end position="1220"/>
    </location>
</feature>
<dbReference type="InterPro" id="IPR001841">
    <property type="entry name" value="Znf_RING"/>
</dbReference>
<keyword evidence="5" id="KW-0227">DNA damage</keyword>
<dbReference type="FunFam" id="3.40.50.10810:FF:000089">
    <property type="entry name" value="DNA repair protein RAD5B"/>
    <property type="match status" value="1"/>
</dbReference>
<dbReference type="SMART" id="SM00910">
    <property type="entry name" value="HIRAN"/>
    <property type="match status" value="1"/>
</dbReference>
<keyword evidence="9" id="KW-0862">Zinc</keyword>
<dbReference type="GO" id="GO:0003676">
    <property type="term" value="F:nucleic acid binding"/>
    <property type="evidence" value="ECO:0007669"/>
    <property type="project" value="InterPro"/>
</dbReference>
<organism evidence="19 20">
    <name type="scientific">Oldenlandia corymbosa var. corymbosa</name>
    <dbReference type="NCBI Taxonomy" id="529605"/>
    <lineage>
        <taxon>Eukaryota</taxon>
        <taxon>Viridiplantae</taxon>
        <taxon>Streptophyta</taxon>
        <taxon>Embryophyta</taxon>
        <taxon>Tracheophyta</taxon>
        <taxon>Spermatophyta</taxon>
        <taxon>Magnoliopsida</taxon>
        <taxon>eudicotyledons</taxon>
        <taxon>Gunneridae</taxon>
        <taxon>Pentapetalae</taxon>
        <taxon>asterids</taxon>
        <taxon>lamiids</taxon>
        <taxon>Gentianales</taxon>
        <taxon>Rubiaceae</taxon>
        <taxon>Rubioideae</taxon>
        <taxon>Spermacoceae</taxon>
        <taxon>Hedyotis-Oldenlandia complex</taxon>
        <taxon>Oldenlandia</taxon>
    </lineage>
</organism>
<protein>
    <submittedName>
        <fullName evidence="19">OLC1v1019777C1</fullName>
    </submittedName>
</protein>
<dbReference type="Gene3D" id="3.40.50.300">
    <property type="entry name" value="P-loop containing nucleotide triphosphate hydrolases"/>
    <property type="match status" value="1"/>
</dbReference>
<feature type="region of interest" description="Disordered" evidence="15">
    <location>
        <begin position="1"/>
        <end position="28"/>
    </location>
</feature>
<keyword evidence="12" id="KW-0234">DNA repair</keyword>
<evidence type="ECO:0000256" key="3">
    <source>
        <dbReference type="ARBA" id="ARBA00022723"/>
    </source>
</evidence>
<feature type="compositionally biased region" description="Basic and acidic residues" evidence="15">
    <location>
        <begin position="1"/>
        <end position="12"/>
    </location>
</feature>
<dbReference type="GO" id="GO:0016818">
    <property type="term" value="F:hydrolase activity, acting on acid anhydrides, in phosphorus-containing anhydrides"/>
    <property type="evidence" value="ECO:0007669"/>
    <property type="project" value="InterPro"/>
</dbReference>
<dbReference type="Proteomes" id="UP001161247">
    <property type="component" value="Chromosome 9"/>
</dbReference>
<dbReference type="GO" id="GO:0008270">
    <property type="term" value="F:zinc ion binding"/>
    <property type="evidence" value="ECO:0007669"/>
    <property type="project" value="UniProtKB-KW"/>
</dbReference>
<dbReference type="InterPro" id="IPR038718">
    <property type="entry name" value="SNF2-like_sf"/>
</dbReference>
<dbReference type="InterPro" id="IPR018957">
    <property type="entry name" value="Znf_C3HC4_RING-type"/>
</dbReference>
<dbReference type="InterPro" id="IPR050628">
    <property type="entry name" value="SNF2_RAD54_helicase_TF"/>
</dbReference>
<dbReference type="InterPro" id="IPR027417">
    <property type="entry name" value="P-loop_NTPase"/>
</dbReference>
<sequence>MEIEGMKAEMIKPFDGPDMPESDKAPLDCSLPPETVKRTVTSTGARISAQIIEANVEGHIKELDFESETNGIVFDTEFSKGSIEIEKGGSFGTIIDKDNTKNVEIENKAILEEAGLEMNVKVKIENGDEIIVKKEDCGESDMVLDEKQPIQDKRFSLGDVIPSGSVGKSSLSVNEWLKLPENNPPQVKGKSSQEVEKSHVIVLVKEEPIVNVDSNNGTQSIVKQDITDSGMVLEEKQCSQDLNHNLCTKLDLEFEEWCKEQGLPEPVSSQTIVKKEAEEIICVQPLSARSITEDEYKKMQMGSAKKQSLGVQKPANSANNTLSTVVIEDGDFPEEPDWLLVGRDVIMGLSTTKGRKIETNEIVNITFPSVKMLNKSGIARFSTKRNGEIGRLPMEWSKCLTPLVNSNKVKVLGRCISAPASLHLMQEIMLYISFYIHHSVFTEVDNSSWKLEPSDINSTVYPLLTLFKLLKLKPSQEADFTPEELDSRKRSLKLADDLEETVSMLPSLKRRKGCQPLQNQNGDEQTISESSLNKLVGAADMYDLKEMEPPRTLMCDLRPYQKQALFWMIESEKGLDAEEAEKTLHPCWRAYRICDERASAIYVNTFSGEATTKLPTATQAARGGILADAMGLGKTVMTIALILAQHGRGTPEDKELITDSKEDTEYIKKKRSESDRKSGRRVKGGTLIVCPMALLGQWKDELETHSKPDSLSVGVFYGGDRTADPRVIALPDVILTTYGVLTSAYKSDGEDSIFHRVDWYRVVLDEAHTIKSPKTVAAQAAFRLSSYCRWCLTGTPLQNKLEDLYSLLCFLHVEPWCNWAWWQKLIQRPYENNDPRGMKLIKAILRPLMLRRTKETKDKEGRPILVLPPTDIKIIECEQSEEERDFYDALFKRSKVQFDQFVAQGKVLHNYANILELLLRLRQCCNHPFLVMSRGDTQDFADLNKLARKFLEMNPDSTSQKVPSKAYVEEVVEGIRKGENSECPICLESADDPVLTPCAHRMCRECLLSSWRTPAYGLCPICRQLVKKTELITCPSENRFRIDVERNWKESSKVSKLLDCLEHLRKSGSGEKSIVFSQWTSFLDLLEIPLKKRKISFLRFDGKLSQKQREVVLKEFSESSEKMVMLMSLKAGGVGLNLTAASNVFLMDPWWNPAVEEQAIMRIHRIGQKRTVRVRRFIVRDTVEERLQQVQARKQRMIAGALTDEEVRSARLEELKMLFR</sequence>
<dbReference type="GO" id="GO:0006325">
    <property type="term" value="P:chromatin organization"/>
    <property type="evidence" value="ECO:0007669"/>
    <property type="project" value="UniProtKB-KW"/>
</dbReference>
<name>A0AAV1EF19_OLDCO</name>
<proteinExistence type="inferred from homology"/>
<dbReference type="SUPFAM" id="SSF52540">
    <property type="entry name" value="P-loop containing nucleoside triphosphate hydrolases"/>
    <property type="match status" value="2"/>
</dbReference>
<keyword evidence="10" id="KW-0067">ATP-binding</keyword>
<comment type="similarity">
    <text evidence="2">Belongs to the SNF2/RAD54 helicase family. RAD16 subfamily.</text>
</comment>
<evidence type="ECO:0000256" key="8">
    <source>
        <dbReference type="ARBA" id="ARBA00022806"/>
    </source>
</evidence>
<evidence type="ECO:0000256" key="7">
    <source>
        <dbReference type="ARBA" id="ARBA00022801"/>
    </source>
</evidence>
<dbReference type="PROSITE" id="PS51194">
    <property type="entry name" value="HELICASE_CTER"/>
    <property type="match status" value="1"/>
</dbReference>
<dbReference type="InterPro" id="IPR001650">
    <property type="entry name" value="Helicase_C-like"/>
</dbReference>
<dbReference type="InterPro" id="IPR014001">
    <property type="entry name" value="Helicase_ATP-bd"/>
</dbReference>
<keyword evidence="8" id="KW-0347">Helicase</keyword>